<protein>
    <submittedName>
        <fullName evidence="2">Glycosyltransferase</fullName>
    </submittedName>
</protein>
<dbReference type="Pfam" id="PF13692">
    <property type="entry name" value="Glyco_trans_1_4"/>
    <property type="match status" value="1"/>
</dbReference>
<dbReference type="RefSeq" id="WP_344817728.1">
    <property type="nucleotide sequence ID" value="NZ_BAABCP010000001.1"/>
</dbReference>
<dbReference type="Gene3D" id="3.40.50.2000">
    <property type="entry name" value="Glycogen Phosphorylase B"/>
    <property type="match status" value="2"/>
</dbReference>
<comment type="caution">
    <text evidence="2">The sequence shown here is derived from an EMBL/GenBank/DDBJ whole genome shotgun (WGS) entry which is preliminary data.</text>
</comment>
<keyword evidence="1" id="KW-0808">Transferase</keyword>
<name>A0ABP7MS10_9MICO</name>
<dbReference type="SUPFAM" id="SSF53756">
    <property type="entry name" value="UDP-Glycosyltransferase/glycogen phosphorylase"/>
    <property type="match status" value="1"/>
</dbReference>
<organism evidence="2 3">
    <name type="scientific">Microbacterium soli</name>
    <dbReference type="NCBI Taxonomy" id="446075"/>
    <lineage>
        <taxon>Bacteria</taxon>
        <taxon>Bacillati</taxon>
        <taxon>Actinomycetota</taxon>
        <taxon>Actinomycetes</taxon>
        <taxon>Micrococcales</taxon>
        <taxon>Microbacteriaceae</taxon>
        <taxon>Microbacterium</taxon>
    </lineage>
</organism>
<dbReference type="PANTHER" id="PTHR46401:SF2">
    <property type="entry name" value="GLYCOSYLTRANSFERASE WBBK-RELATED"/>
    <property type="match status" value="1"/>
</dbReference>
<dbReference type="Proteomes" id="UP001501591">
    <property type="component" value="Unassembled WGS sequence"/>
</dbReference>
<proteinExistence type="predicted"/>
<keyword evidence="3" id="KW-1185">Reference proteome</keyword>
<sequence>MRNGPHVHVFPDWKDNPYLNLLSLAPTAQGFQFSGRTTYPSLLATLRDLRRDDTMHFHWTAPIVQSAPSRWKALRRVRTLAAELDAAKSRGAHVIWTIHNRMPHELDHPEAERKLYGVLADAADVIHIMSPATADVLADIVHLPEDKVLQIPHPSYAGVYDTEITRAQARESMQLADNEYAVLFLGQVRPYKGIDMLLAATAGITRVDGKRPVLLLAGAASPEAVAQFDDLRPDGLRTVTSFTPVPDEEIARWYRAADVAVFPYRAILNSGSVHLAATMHVPVILPGLPHLTEQFREQRWVRFFDTEHPVDSLRSVLSDQDFDGLDELDFERFTAPISPWRVSQRYGDVLRRLSSTQRA</sequence>
<evidence type="ECO:0000313" key="3">
    <source>
        <dbReference type="Proteomes" id="UP001501591"/>
    </source>
</evidence>
<reference evidence="3" key="1">
    <citation type="journal article" date="2019" name="Int. J. Syst. Evol. Microbiol.">
        <title>The Global Catalogue of Microorganisms (GCM) 10K type strain sequencing project: providing services to taxonomists for standard genome sequencing and annotation.</title>
        <authorList>
            <consortium name="The Broad Institute Genomics Platform"/>
            <consortium name="The Broad Institute Genome Sequencing Center for Infectious Disease"/>
            <person name="Wu L."/>
            <person name="Ma J."/>
        </authorList>
    </citation>
    <scope>NUCLEOTIDE SEQUENCE [LARGE SCALE GENOMIC DNA]</scope>
    <source>
        <strain evidence="3">JCM 17024</strain>
    </source>
</reference>
<gene>
    <name evidence="2" type="ORF">GCM10022383_03040</name>
</gene>
<evidence type="ECO:0000313" key="2">
    <source>
        <dbReference type="EMBL" id="GAA3927403.1"/>
    </source>
</evidence>
<dbReference type="EMBL" id="BAABCP010000001">
    <property type="protein sequence ID" value="GAA3927403.1"/>
    <property type="molecule type" value="Genomic_DNA"/>
</dbReference>
<accession>A0ABP7MS10</accession>
<dbReference type="PANTHER" id="PTHR46401">
    <property type="entry name" value="GLYCOSYLTRANSFERASE WBBK-RELATED"/>
    <property type="match status" value="1"/>
</dbReference>
<evidence type="ECO:0000256" key="1">
    <source>
        <dbReference type="ARBA" id="ARBA00022679"/>
    </source>
</evidence>